<protein>
    <submittedName>
        <fullName evidence="2">Rod shape-determining protein MreD</fullName>
    </submittedName>
</protein>
<dbReference type="AlphaFoldDB" id="A0A853C585"/>
<name>A0A853C585_9ACTN</name>
<feature type="transmembrane region" description="Helical" evidence="1">
    <location>
        <begin position="118"/>
        <end position="144"/>
    </location>
</feature>
<gene>
    <name evidence="2" type="ORF">HNR19_003019</name>
</gene>
<dbReference type="RefSeq" id="WP_179668704.1">
    <property type="nucleotide sequence ID" value="NZ_JACCFP010000001.1"/>
</dbReference>
<feature type="transmembrane region" description="Helical" evidence="1">
    <location>
        <begin position="32"/>
        <end position="52"/>
    </location>
</feature>
<evidence type="ECO:0000313" key="3">
    <source>
        <dbReference type="Proteomes" id="UP000530424"/>
    </source>
</evidence>
<reference evidence="2 3" key="1">
    <citation type="submission" date="2020-07" db="EMBL/GenBank/DDBJ databases">
        <title>Sequencing the genomes of 1000 actinobacteria strains.</title>
        <authorList>
            <person name="Klenk H.-P."/>
        </authorList>
    </citation>
    <scope>NUCLEOTIDE SEQUENCE [LARGE SCALE GENOMIC DNA]</scope>
    <source>
        <strain evidence="2 3">DSM 103833</strain>
    </source>
</reference>
<comment type="caution">
    <text evidence="2">The sequence shown here is derived from an EMBL/GenBank/DDBJ whole genome shotgun (WGS) entry which is preliminary data.</text>
</comment>
<evidence type="ECO:0000313" key="2">
    <source>
        <dbReference type="EMBL" id="NYJ02321.1"/>
    </source>
</evidence>
<feature type="transmembrane region" description="Helical" evidence="1">
    <location>
        <begin position="156"/>
        <end position="180"/>
    </location>
</feature>
<keyword evidence="1" id="KW-0472">Membrane</keyword>
<keyword evidence="3" id="KW-1185">Reference proteome</keyword>
<evidence type="ECO:0000256" key="1">
    <source>
        <dbReference type="SAM" id="Phobius"/>
    </source>
</evidence>
<proteinExistence type="predicted"/>
<organism evidence="2 3">
    <name type="scientific">Nocardioides thalensis</name>
    <dbReference type="NCBI Taxonomy" id="1914755"/>
    <lineage>
        <taxon>Bacteria</taxon>
        <taxon>Bacillati</taxon>
        <taxon>Actinomycetota</taxon>
        <taxon>Actinomycetes</taxon>
        <taxon>Propionibacteriales</taxon>
        <taxon>Nocardioidaceae</taxon>
        <taxon>Nocardioides</taxon>
    </lineage>
</organism>
<dbReference type="EMBL" id="JACCFP010000001">
    <property type="protein sequence ID" value="NYJ02321.1"/>
    <property type="molecule type" value="Genomic_DNA"/>
</dbReference>
<dbReference type="Proteomes" id="UP000530424">
    <property type="component" value="Unassembled WGS sequence"/>
</dbReference>
<sequence length="228" mass="23819">MRTTSRLLAVLVAVVGALLLQVTVLPEFAPLFTWQGVGPGLVLLVVVATALVTDPKFATLTGFGAGLLLDLAPPADHLAGRWALALLVVGYVVSRLVHDHQPVAPGPLEQTARTRPPWAVVAAAAAGGSFIGTSTFVLSGLLLGDQDGAVGGLLEVVGISLVWDVAFALVVVPATTWLYATLSGARDDRLRVTPRLPRRTTVETPHDVLRLPRFAPPANNAAGTPKSR</sequence>
<keyword evidence="1" id="KW-0812">Transmembrane</keyword>
<keyword evidence="1" id="KW-1133">Transmembrane helix</keyword>
<accession>A0A853C585</accession>